<dbReference type="GO" id="GO:0005774">
    <property type="term" value="C:vacuolar membrane"/>
    <property type="evidence" value="ECO:0007669"/>
    <property type="project" value="TreeGrafter"/>
</dbReference>
<feature type="transmembrane region" description="Helical" evidence="5">
    <location>
        <begin position="23"/>
        <end position="45"/>
    </location>
</feature>
<keyword evidence="7" id="KW-1185">Reference proteome</keyword>
<feature type="transmembrane region" description="Helical" evidence="5">
    <location>
        <begin position="214"/>
        <end position="234"/>
    </location>
</feature>
<sequence length="486" mass="53380">MGLNHVYVVTQEDRQHDAETKGIHWVLASTFIVGTMVGAGLVVLPKALSDTGLITGLIVLLGGAVFSVYTGNLLGENWLMMRKRWRKFALHCHDPYPEMATRALGKRAGIFVRLVLCISQFGVAVVFLILASMNISSLLEMAKIHIGFCMSLPAISLFLWPLVMLESPKDFWQAAVCAALCTMCAIGLLFYGIAIDRPTCGPVIAYKDPEIMGIFLSFGTALFAFGGHSCFPTFQNDMKNPKQFSRVIITAYLVIILMYVPVSVFAFLTYGNSLSDDASKSIQSEWIRHGVTLLITLHVTAALVIVIAPVSHSFEKLCNVPNRFCARRLIVRSLLWAAVLFMALSVPKFGVFLDLVGGSTMALLSLVFPPLFNMFLGAAEKKRQMTDDREENETIIASVYDVLQCTPKHKLLLNTICICIGVLSGVAATTSALRSIFSLDVATPCYMRPFIHLPDSYSTPVFSGAFCCGESRSIRAPFFNGTCLKH</sequence>
<feature type="transmembrane region" description="Helical" evidence="5">
    <location>
        <begin position="290"/>
        <end position="308"/>
    </location>
</feature>
<name>A0AAF3F5K9_9BILA</name>
<dbReference type="GO" id="GO:0015179">
    <property type="term" value="F:L-amino acid transmembrane transporter activity"/>
    <property type="evidence" value="ECO:0007669"/>
    <property type="project" value="TreeGrafter"/>
</dbReference>
<evidence type="ECO:0000256" key="5">
    <source>
        <dbReference type="SAM" id="Phobius"/>
    </source>
</evidence>
<dbReference type="FunFam" id="1.20.1740.10:FF:000052">
    <property type="entry name" value="Lysine histidine transporter-like 3"/>
    <property type="match status" value="1"/>
</dbReference>
<dbReference type="InterPro" id="IPR013057">
    <property type="entry name" value="AA_transpt_TM"/>
</dbReference>
<keyword evidence="3 5" id="KW-1133">Transmembrane helix</keyword>
<dbReference type="Pfam" id="PF01490">
    <property type="entry name" value="Aa_trans"/>
    <property type="match status" value="1"/>
</dbReference>
<evidence type="ECO:0000256" key="2">
    <source>
        <dbReference type="ARBA" id="ARBA00022692"/>
    </source>
</evidence>
<evidence type="ECO:0000256" key="3">
    <source>
        <dbReference type="ARBA" id="ARBA00022989"/>
    </source>
</evidence>
<evidence type="ECO:0000259" key="6">
    <source>
        <dbReference type="Pfam" id="PF01490"/>
    </source>
</evidence>
<reference evidence="8" key="1">
    <citation type="submission" date="2024-02" db="UniProtKB">
        <authorList>
            <consortium name="WormBaseParasite"/>
        </authorList>
    </citation>
    <scope>IDENTIFICATION</scope>
</reference>
<feature type="transmembrane region" description="Helical" evidence="5">
    <location>
        <begin position="246"/>
        <end position="270"/>
    </location>
</feature>
<feature type="transmembrane region" description="Helical" evidence="5">
    <location>
        <begin position="329"/>
        <end position="349"/>
    </location>
</feature>
<organism evidence="7 8">
    <name type="scientific">Mesorhabditis belari</name>
    <dbReference type="NCBI Taxonomy" id="2138241"/>
    <lineage>
        <taxon>Eukaryota</taxon>
        <taxon>Metazoa</taxon>
        <taxon>Ecdysozoa</taxon>
        <taxon>Nematoda</taxon>
        <taxon>Chromadorea</taxon>
        <taxon>Rhabditida</taxon>
        <taxon>Rhabditina</taxon>
        <taxon>Rhabditomorpha</taxon>
        <taxon>Rhabditoidea</taxon>
        <taxon>Rhabditidae</taxon>
        <taxon>Mesorhabditinae</taxon>
        <taxon>Mesorhabditis</taxon>
    </lineage>
</organism>
<dbReference type="PANTHER" id="PTHR22950">
    <property type="entry name" value="AMINO ACID TRANSPORTER"/>
    <property type="match status" value="1"/>
</dbReference>
<evidence type="ECO:0000313" key="7">
    <source>
        <dbReference type="Proteomes" id="UP000887575"/>
    </source>
</evidence>
<evidence type="ECO:0000256" key="4">
    <source>
        <dbReference type="ARBA" id="ARBA00023136"/>
    </source>
</evidence>
<proteinExistence type="predicted"/>
<evidence type="ECO:0000256" key="1">
    <source>
        <dbReference type="ARBA" id="ARBA00004141"/>
    </source>
</evidence>
<keyword evidence="4 5" id="KW-0472">Membrane</keyword>
<keyword evidence="2 5" id="KW-0812">Transmembrane</keyword>
<dbReference type="PANTHER" id="PTHR22950:SF703">
    <property type="entry name" value="AMINO ACID TRANSPORTER TRANSMEMBRANE DOMAIN-CONTAINING PROTEIN"/>
    <property type="match status" value="1"/>
</dbReference>
<dbReference type="Proteomes" id="UP000887575">
    <property type="component" value="Unassembled WGS sequence"/>
</dbReference>
<feature type="transmembrane region" description="Helical" evidence="5">
    <location>
        <begin position="411"/>
        <end position="433"/>
    </location>
</feature>
<comment type="subcellular location">
    <subcellularLocation>
        <location evidence="1">Membrane</location>
        <topology evidence="1">Multi-pass membrane protein</topology>
    </subcellularLocation>
</comment>
<feature type="transmembrane region" description="Helical" evidence="5">
    <location>
        <begin position="110"/>
        <end position="132"/>
    </location>
</feature>
<feature type="transmembrane region" description="Helical" evidence="5">
    <location>
        <begin position="171"/>
        <end position="194"/>
    </location>
</feature>
<dbReference type="WBParaSite" id="MBELARI_LOCUS21905">
    <property type="protein sequence ID" value="MBELARI_LOCUS21905"/>
    <property type="gene ID" value="MBELARI_LOCUS21905"/>
</dbReference>
<dbReference type="Gene3D" id="1.20.1740.10">
    <property type="entry name" value="Amino acid/polyamine transporter I"/>
    <property type="match status" value="1"/>
</dbReference>
<feature type="transmembrane region" description="Helical" evidence="5">
    <location>
        <begin position="51"/>
        <end position="74"/>
    </location>
</feature>
<accession>A0AAF3F5K9</accession>
<feature type="transmembrane region" description="Helical" evidence="5">
    <location>
        <begin position="144"/>
        <end position="164"/>
    </location>
</feature>
<feature type="domain" description="Amino acid transporter transmembrane" evidence="6">
    <location>
        <begin position="22"/>
        <end position="384"/>
    </location>
</feature>
<evidence type="ECO:0000313" key="8">
    <source>
        <dbReference type="WBParaSite" id="MBELARI_LOCUS21905"/>
    </source>
</evidence>
<protein>
    <submittedName>
        <fullName evidence="8">Amino acid transporter transmembrane domain-containing protein</fullName>
    </submittedName>
</protein>
<dbReference type="AlphaFoldDB" id="A0AAF3F5K9"/>
<feature type="transmembrane region" description="Helical" evidence="5">
    <location>
        <begin position="355"/>
        <end position="376"/>
    </location>
</feature>